<dbReference type="GO" id="GO:0008237">
    <property type="term" value="F:metallopeptidase activity"/>
    <property type="evidence" value="ECO:0007669"/>
    <property type="project" value="UniProtKB-KW"/>
</dbReference>
<feature type="glycosylation site" description="N-linked (GlcNAc...) (complex) asparagine" evidence="14">
    <location>
        <position position="164"/>
    </location>
</feature>
<dbReference type="GO" id="GO:0008241">
    <property type="term" value="F:peptidyl-dipeptidase activity"/>
    <property type="evidence" value="ECO:0007669"/>
    <property type="project" value="UniProtKB-EC"/>
</dbReference>
<evidence type="ECO:0000256" key="18">
    <source>
        <dbReference type="PIRSR" id="PIRSR601548-4"/>
    </source>
</evidence>
<feature type="binding site" evidence="17">
    <location>
        <position position="442"/>
    </location>
    <ligand>
        <name>Zn(2+)</name>
        <dbReference type="ChEBI" id="CHEBI:29105"/>
        <label>1</label>
        <note>catalytic</note>
    </ligand>
</feature>
<keyword evidence="22" id="KW-0472">Membrane</keyword>
<feature type="binding site" evidence="19">
    <location>
        <position position="446"/>
    </location>
    <ligand>
        <name>Zn(2+)</name>
        <dbReference type="ChEBI" id="CHEBI:29105"/>
        <label>2</label>
        <note>catalytic</note>
    </ligand>
</feature>
<organism evidence="23 24">
    <name type="scientific">Trichonephila clavata</name>
    <name type="common">Joro spider</name>
    <name type="synonym">Nephila clavata</name>
    <dbReference type="NCBI Taxonomy" id="2740835"/>
    <lineage>
        <taxon>Eukaryota</taxon>
        <taxon>Metazoa</taxon>
        <taxon>Ecdysozoa</taxon>
        <taxon>Arthropoda</taxon>
        <taxon>Chelicerata</taxon>
        <taxon>Arachnida</taxon>
        <taxon>Araneae</taxon>
        <taxon>Araneomorphae</taxon>
        <taxon>Entelegynae</taxon>
        <taxon>Araneoidea</taxon>
        <taxon>Nephilidae</taxon>
        <taxon>Trichonephila</taxon>
    </lineage>
</organism>
<dbReference type="PRINTS" id="PR00791">
    <property type="entry name" value="PEPDIPTASEA"/>
</dbReference>
<evidence type="ECO:0000256" key="22">
    <source>
        <dbReference type="SAM" id="Phobius"/>
    </source>
</evidence>
<feature type="active site" description="Proton acceptor 2" evidence="15">
    <location>
        <position position="443"/>
    </location>
</feature>
<feature type="binding site" evidence="16">
    <location>
        <position position="284"/>
    </location>
    <ligand>
        <name>chloride</name>
        <dbReference type="ChEBI" id="CHEBI:17996"/>
        <label>1</label>
    </ligand>
</feature>
<dbReference type="GO" id="GO:0046872">
    <property type="term" value="F:metal ion binding"/>
    <property type="evidence" value="ECO:0007669"/>
    <property type="project" value="UniProtKB-KW"/>
</dbReference>
<sequence length="684" mass="79161">MKENTEKIAYDIVLEDLLFSFRNYREILDSKVKLELILKTDFSYTWILLISVLKFLSKMVLCSLVFHLLTLLMTATADCSIKRPKYISGSNTNVEQALQFLKDNDRMASEISNKAAIASWKYQSNLTEANKEGMLKLEQEAAKFAKEAWKNATSFAWKDFKDKNATVYRWFKSLSILGKSALPDDKFKEFSELSADMQDIYGKAKVCRFNASSDKPCDLSIEPELTEILISSRNYAELKHIWSQWRDVTGKKMKNKFLRYIELSNDAACLNGFKNAGEMWREPYESETFEAEVEELWQTLKPFYQQLHAYVRRRLIRRYPHSGIKADGPIPAHLLGNMWAQTWSNIYDIVKPYPNKNSIDITETMESKGITALEMFKRSEEFFTSLGLIKMTPEFWNRSIIEKPTDREMVCHASAWDFADGKDFRIKMCTRINMEDFITVHHEMGHIEYYLQYAHQPLVFREGANPGFHEAVGDTIALSVATPKHLETVGLLEEFSEDDENDINTLMNTALDKIAFVPFGYLIDAWRWKVFDGSISKDELNSKWWDLRLKYQGVCPPVRRTNDDLDAAAKYHVAADVPYIRYFVSFVIQFQFHKSLCDAAGYEGPLHKCDIYQNKKAGQLISDMLSLGSSVHWKEAMKIGTQGKTDKMDAKPMLEYFAPLLKWLKEQNKNETLGWTSDDPMMCP</sequence>
<dbReference type="Pfam" id="PF01401">
    <property type="entry name" value="Peptidase_M2"/>
    <property type="match status" value="1"/>
</dbReference>
<comment type="caution">
    <text evidence="20">Lacks conserved residue(s) required for the propagation of feature annotation.</text>
</comment>
<evidence type="ECO:0000256" key="13">
    <source>
        <dbReference type="PIRSR" id="PIRSR601548-1"/>
    </source>
</evidence>
<evidence type="ECO:0000256" key="2">
    <source>
        <dbReference type="ARBA" id="ARBA00022645"/>
    </source>
</evidence>
<dbReference type="AlphaFoldDB" id="A0A8X6HRU7"/>
<dbReference type="PANTHER" id="PTHR10514:SF45">
    <property type="entry name" value="ANGIOTENSIN-CONVERTING ENZYME"/>
    <property type="match status" value="1"/>
</dbReference>
<evidence type="ECO:0000313" key="24">
    <source>
        <dbReference type="Proteomes" id="UP000887116"/>
    </source>
</evidence>
<dbReference type="GO" id="GO:0004180">
    <property type="term" value="F:carboxypeptidase activity"/>
    <property type="evidence" value="ECO:0007669"/>
    <property type="project" value="UniProtKB-KW"/>
</dbReference>
<keyword evidence="5" id="KW-0732">Signal</keyword>
<evidence type="ECO:0000256" key="20">
    <source>
        <dbReference type="PROSITE-ProRule" id="PRU01355"/>
    </source>
</evidence>
<accession>A0A8X6HRU7</accession>
<keyword evidence="3 21" id="KW-0645">Protease</keyword>
<dbReference type="Proteomes" id="UP000887116">
    <property type="component" value="Unassembled WGS sequence"/>
</dbReference>
<gene>
    <name evidence="23" type="primary">ACE</name>
    <name evidence="23" type="ORF">TNCT_428321</name>
</gene>
<keyword evidence="24" id="KW-1185">Reference proteome</keyword>
<dbReference type="GO" id="GO:0006508">
    <property type="term" value="P:proteolysis"/>
    <property type="evidence" value="ECO:0007669"/>
    <property type="project" value="UniProtKB-KW"/>
</dbReference>
<evidence type="ECO:0000256" key="4">
    <source>
        <dbReference type="ARBA" id="ARBA00022723"/>
    </source>
</evidence>
<evidence type="ECO:0000256" key="10">
    <source>
        <dbReference type="ARBA" id="ARBA00023180"/>
    </source>
</evidence>
<feature type="binding site" evidence="17">
    <location>
        <position position="446"/>
    </location>
    <ligand>
        <name>Zn(2+)</name>
        <dbReference type="ChEBI" id="CHEBI:29105"/>
        <label>1</label>
        <note>catalytic</note>
    </ligand>
</feature>
<evidence type="ECO:0000256" key="16">
    <source>
        <dbReference type="PIRSR" id="PIRSR601548-2"/>
    </source>
</evidence>
<feature type="transmembrane region" description="Helical" evidence="22">
    <location>
        <begin position="46"/>
        <end position="73"/>
    </location>
</feature>
<feature type="disulfide bond" evidence="18">
    <location>
        <begin position="207"/>
        <end position="217"/>
    </location>
</feature>
<feature type="glycosylation site" description="N-linked (GlcNAc...) asparagine" evidence="14">
    <location>
        <position position="125"/>
    </location>
</feature>
<feature type="binding site" evidence="19">
    <location>
        <position position="470"/>
    </location>
    <ligand>
        <name>Zn(2+)</name>
        <dbReference type="ChEBI" id="CHEBI:29105"/>
        <label>2</label>
        <note>catalytic</note>
    </ligand>
</feature>
<feature type="active site" description="Proton acceptor 1" evidence="13">
    <location>
        <position position="443"/>
    </location>
</feature>
<comment type="catalytic activity">
    <reaction evidence="11">
        <text>Release of a C-terminal dipeptide, oligopeptide-|-Xaa-Yaa, when Xaa is not Pro, and Yaa is neither Asp nor Glu. Thus, conversion of angiotensin I to angiotensin II, with increase in vasoconstrictor activity, but no action on angiotensin II.</text>
        <dbReference type="EC" id="3.4.15.1"/>
    </reaction>
</comment>
<feature type="disulfide bond" evidence="18">
    <location>
        <begin position="597"/>
        <end position="609"/>
    </location>
</feature>
<evidence type="ECO:0000256" key="6">
    <source>
        <dbReference type="ARBA" id="ARBA00022801"/>
    </source>
</evidence>
<feature type="glycosylation site" description="N-linked (GlcNAc...) asparagine; partial" evidence="14">
    <location>
        <position position="210"/>
    </location>
</feature>
<evidence type="ECO:0000256" key="7">
    <source>
        <dbReference type="ARBA" id="ARBA00022833"/>
    </source>
</evidence>
<proteinExistence type="inferred from homology"/>
<dbReference type="Gene3D" id="1.10.1370.30">
    <property type="match status" value="1"/>
</dbReference>
<evidence type="ECO:0000256" key="14">
    <source>
        <dbReference type="PIRSR" id="PIRSR601548-10"/>
    </source>
</evidence>
<comment type="cofactor">
    <cofactor evidence="21">
        <name>Zn(2+)</name>
        <dbReference type="ChEBI" id="CHEBI:29105"/>
    </cofactor>
    <text evidence="21">Binds 1 zinc ion per subunit.</text>
</comment>
<reference evidence="23" key="1">
    <citation type="submission" date="2020-07" db="EMBL/GenBank/DDBJ databases">
        <title>Multicomponent nature underlies the extraordinary mechanical properties of spider dragline silk.</title>
        <authorList>
            <person name="Kono N."/>
            <person name="Nakamura H."/>
            <person name="Mori M."/>
            <person name="Yoshida Y."/>
            <person name="Ohtoshi R."/>
            <person name="Malay A.D."/>
            <person name="Moran D.A.P."/>
            <person name="Tomita M."/>
            <person name="Numata K."/>
            <person name="Arakawa K."/>
        </authorList>
    </citation>
    <scope>NUCLEOTIDE SEQUENCE</scope>
</reference>
<evidence type="ECO:0000256" key="5">
    <source>
        <dbReference type="ARBA" id="ARBA00022729"/>
    </source>
</evidence>
<evidence type="ECO:0000256" key="1">
    <source>
        <dbReference type="ARBA" id="ARBA00008139"/>
    </source>
</evidence>
<feature type="binding site" evidence="16">
    <location>
        <position position="581"/>
    </location>
    <ligand>
        <name>chloride</name>
        <dbReference type="ChEBI" id="CHEBI:17996"/>
        <label>1</label>
    </ligand>
</feature>
<keyword evidence="4 17" id="KW-0479">Metal-binding</keyword>
<feature type="active site" description="Proton donor 2" evidence="15">
    <location>
        <position position="572"/>
    </location>
</feature>
<evidence type="ECO:0000256" key="3">
    <source>
        <dbReference type="ARBA" id="ARBA00022670"/>
    </source>
</evidence>
<feature type="binding site" evidence="17">
    <location>
        <position position="470"/>
    </location>
    <ligand>
        <name>Zn(2+)</name>
        <dbReference type="ChEBI" id="CHEBI:29105"/>
        <label>1</label>
        <note>catalytic</note>
    </ligand>
</feature>
<evidence type="ECO:0000256" key="11">
    <source>
        <dbReference type="ARBA" id="ARBA00036868"/>
    </source>
</evidence>
<evidence type="ECO:0000256" key="12">
    <source>
        <dbReference type="ARBA" id="ARBA00039858"/>
    </source>
</evidence>
<evidence type="ECO:0000256" key="8">
    <source>
        <dbReference type="ARBA" id="ARBA00023049"/>
    </source>
</evidence>
<dbReference type="PANTHER" id="PTHR10514">
    <property type="entry name" value="ANGIOTENSIN-CONVERTING ENZYME"/>
    <property type="match status" value="1"/>
</dbReference>
<keyword evidence="8 21" id="KW-0482">Metalloprotease</keyword>
<feature type="glycosylation site" description="N-linked (GlcNAc...) asparagine; partial" evidence="14">
    <location>
        <position position="397"/>
    </location>
</feature>
<protein>
    <recommendedName>
        <fullName evidence="12 21">Angiotensin-converting enzyme</fullName>
        <ecNumber evidence="21">3.4.-.-</ecNumber>
    </recommendedName>
</protein>
<evidence type="ECO:0000256" key="9">
    <source>
        <dbReference type="ARBA" id="ARBA00023157"/>
    </source>
</evidence>
<name>A0A8X6HRU7_TRICU</name>
<keyword evidence="6 21" id="KW-0378">Hydrolase</keyword>
<evidence type="ECO:0000256" key="15">
    <source>
        <dbReference type="PIRSR" id="PIRSR601548-11"/>
    </source>
</evidence>
<dbReference type="PROSITE" id="PS52011">
    <property type="entry name" value="PEPTIDASE_M2"/>
    <property type="match status" value="1"/>
</dbReference>
<dbReference type="GO" id="GO:0005886">
    <property type="term" value="C:plasma membrane"/>
    <property type="evidence" value="ECO:0007669"/>
    <property type="project" value="TreeGrafter"/>
</dbReference>
<dbReference type="OrthoDB" id="10029630at2759"/>
<dbReference type="SUPFAM" id="SSF55486">
    <property type="entry name" value="Metalloproteases ('zincins'), catalytic domain"/>
    <property type="match status" value="1"/>
</dbReference>
<keyword evidence="7 17" id="KW-0862">Zinc</keyword>
<dbReference type="CDD" id="cd06461">
    <property type="entry name" value="M2_ACE"/>
    <property type="match status" value="1"/>
</dbReference>
<comment type="similarity">
    <text evidence="1 20 21">Belongs to the peptidase M2 family.</text>
</comment>
<feature type="disulfide bond" evidence="18 20">
    <location>
        <begin position="411"/>
        <end position="429"/>
    </location>
</feature>
<comment type="caution">
    <text evidence="23">The sequence shown here is derived from an EMBL/GenBank/DDBJ whole genome shotgun (WGS) entry which is preliminary data.</text>
</comment>
<evidence type="ECO:0000256" key="17">
    <source>
        <dbReference type="PIRSR" id="PIRSR601548-3"/>
    </source>
</evidence>
<dbReference type="InterPro" id="IPR001548">
    <property type="entry name" value="Peptidase_M2"/>
</dbReference>
<dbReference type="FunFam" id="1.10.1370.30:FF:000004">
    <property type="entry name" value="Angiotensin-converting enzyme"/>
    <property type="match status" value="1"/>
</dbReference>
<evidence type="ECO:0000313" key="23">
    <source>
        <dbReference type="EMBL" id="GFR29012.1"/>
    </source>
</evidence>
<evidence type="ECO:0000256" key="21">
    <source>
        <dbReference type="RuleBase" id="RU361144"/>
    </source>
</evidence>
<evidence type="ECO:0000256" key="19">
    <source>
        <dbReference type="PIRSR" id="PIRSR601548-8"/>
    </source>
</evidence>
<feature type="active site" description="Proton donor 1" evidence="13">
    <location>
        <position position="572"/>
    </location>
</feature>
<keyword evidence="9 18" id="KW-1015">Disulfide bond</keyword>
<keyword evidence="22" id="KW-1133">Transmembrane helix</keyword>
<keyword evidence="10 14" id="KW-0325">Glycoprotein</keyword>
<feature type="binding site" evidence="19">
    <location>
        <position position="442"/>
    </location>
    <ligand>
        <name>Zn(2+)</name>
        <dbReference type="ChEBI" id="CHEBI:29105"/>
        <label>2</label>
        <note>catalytic</note>
    </ligand>
</feature>
<dbReference type="EC" id="3.4.-.-" evidence="21"/>
<keyword evidence="22" id="KW-0812">Transmembrane</keyword>
<keyword evidence="2 21" id="KW-0121">Carboxypeptidase</keyword>
<dbReference type="EMBL" id="BMAO01039115">
    <property type="protein sequence ID" value="GFR29012.1"/>
    <property type="molecule type" value="Genomic_DNA"/>
</dbReference>